<evidence type="ECO:0000256" key="5">
    <source>
        <dbReference type="SAM" id="MobiDB-lite"/>
    </source>
</evidence>
<reference evidence="7" key="1">
    <citation type="submission" date="2020-12" db="EMBL/GenBank/DDBJ databases">
        <authorList>
            <consortium name="Molecular Ecology Group"/>
        </authorList>
    </citation>
    <scope>NUCLEOTIDE SEQUENCE</scope>
    <source>
        <strain evidence="7">TBG_1078</strain>
    </source>
</reference>
<comment type="similarity">
    <text evidence="1">Belongs to the TCP-1 chaperonin family.</text>
</comment>
<dbReference type="SUPFAM" id="SSF48592">
    <property type="entry name" value="GroEL equatorial domain-like"/>
    <property type="match status" value="1"/>
</dbReference>
<feature type="region of interest" description="Disordered" evidence="5">
    <location>
        <begin position="1"/>
        <end position="30"/>
    </location>
</feature>
<evidence type="ECO:0000256" key="6">
    <source>
        <dbReference type="SAM" id="Phobius"/>
    </source>
</evidence>
<name>A0A811YAU2_NYCPR</name>
<keyword evidence="6" id="KW-1133">Transmembrane helix</keyword>
<evidence type="ECO:0000313" key="7">
    <source>
        <dbReference type="EMBL" id="CAD7672864.1"/>
    </source>
</evidence>
<dbReference type="AlphaFoldDB" id="A0A811YAU2"/>
<dbReference type="InterPro" id="IPR002423">
    <property type="entry name" value="Cpn60/GroEL/TCP-1"/>
</dbReference>
<dbReference type="Proteomes" id="UP000645828">
    <property type="component" value="Unassembled WGS sequence"/>
</dbReference>
<dbReference type="Gene3D" id="3.30.260.10">
    <property type="entry name" value="TCP-1-like chaperonin intermediate domain"/>
    <property type="match status" value="1"/>
</dbReference>
<dbReference type="InterPro" id="IPR027410">
    <property type="entry name" value="TCP-1-like_intermed_sf"/>
</dbReference>
<dbReference type="GO" id="GO:0140662">
    <property type="term" value="F:ATP-dependent protein folding chaperone"/>
    <property type="evidence" value="ECO:0007669"/>
    <property type="project" value="InterPro"/>
</dbReference>
<keyword evidence="6" id="KW-0812">Transmembrane</keyword>
<gene>
    <name evidence="7" type="ORF">NYPRO_LOCUS5659</name>
</gene>
<evidence type="ECO:0000256" key="1">
    <source>
        <dbReference type="ARBA" id="ARBA00008020"/>
    </source>
</evidence>
<comment type="caution">
    <text evidence="7">The sequence shown here is derived from an EMBL/GenBank/DDBJ whole genome shotgun (WGS) entry which is preliminary data.</text>
</comment>
<feature type="transmembrane region" description="Helical" evidence="6">
    <location>
        <begin position="188"/>
        <end position="209"/>
    </location>
</feature>
<dbReference type="PANTHER" id="PTHR11353">
    <property type="entry name" value="CHAPERONIN"/>
    <property type="match status" value="1"/>
</dbReference>
<protein>
    <submittedName>
        <fullName evidence="7">(raccoon dog) hypothetical protein</fullName>
    </submittedName>
</protein>
<keyword evidence="2" id="KW-0547">Nucleotide-binding</keyword>
<proteinExistence type="inferred from homology"/>
<evidence type="ECO:0000256" key="2">
    <source>
        <dbReference type="ARBA" id="ARBA00022741"/>
    </source>
</evidence>
<dbReference type="GO" id="GO:0005524">
    <property type="term" value="F:ATP binding"/>
    <property type="evidence" value="ECO:0007669"/>
    <property type="project" value="UniProtKB-KW"/>
</dbReference>
<dbReference type="InterPro" id="IPR027409">
    <property type="entry name" value="GroEL-like_apical_dom_sf"/>
</dbReference>
<dbReference type="SUPFAM" id="SSF52029">
    <property type="entry name" value="GroEL apical domain-like"/>
    <property type="match status" value="1"/>
</dbReference>
<evidence type="ECO:0000313" key="8">
    <source>
        <dbReference type="Proteomes" id="UP000645828"/>
    </source>
</evidence>
<evidence type="ECO:0000256" key="4">
    <source>
        <dbReference type="ARBA" id="ARBA00023186"/>
    </source>
</evidence>
<sequence>MLPRAASSCRKSTYENCRSQPKSTSSSPWKGDVTITNNVITVLKHYNPAARMLAELSKAQDKEVGGGTTLMMIIAGSLRFLYEAFSERDSSIISKSFQKDLEKGIETLTRLDPGNAVREVMDLDAATGVELRDTKLVKKPQGETNDDYKCKTAGCHPKDDLTRVKKAKIGLTQFSLSMGPMLRKKRAYILNLVKQIFFLFMIPDIMFLYRSLFLRDAALSDIALHFLNKMKITVARDIQREDTEVLSKFTGDMLDLAELAEGINLKVTVVHGSNKLVIDEAERSIHNFLCVICCLVKQEILLCSNADVMEVLPRTLAETAGPNPISAVIELRNWHVVQPSLVSVSALILATETVWNIVQIDDVVNT</sequence>
<dbReference type="EMBL" id="CAJHUB010000669">
    <property type="protein sequence ID" value="CAD7672864.1"/>
    <property type="molecule type" value="Genomic_DNA"/>
</dbReference>
<keyword evidence="8" id="KW-1185">Reference proteome</keyword>
<dbReference type="GO" id="GO:0005832">
    <property type="term" value="C:chaperonin-containing T-complex"/>
    <property type="evidence" value="ECO:0007669"/>
    <property type="project" value="UniProtKB-ARBA"/>
</dbReference>
<organism evidence="7 8">
    <name type="scientific">Nyctereutes procyonoides</name>
    <name type="common">Raccoon dog</name>
    <name type="synonym">Canis procyonoides</name>
    <dbReference type="NCBI Taxonomy" id="34880"/>
    <lineage>
        <taxon>Eukaryota</taxon>
        <taxon>Metazoa</taxon>
        <taxon>Chordata</taxon>
        <taxon>Craniata</taxon>
        <taxon>Vertebrata</taxon>
        <taxon>Euteleostomi</taxon>
        <taxon>Mammalia</taxon>
        <taxon>Eutheria</taxon>
        <taxon>Laurasiatheria</taxon>
        <taxon>Carnivora</taxon>
        <taxon>Caniformia</taxon>
        <taxon>Canidae</taxon>
        <taxon>Nyctereutes</taxon>
    </lineage>
</organism>
<keyword evidence="6" id="KW-0472">Membrane</keyword>
<feature type="compositionally biased region" description="Polar residues" evidence="5">
    <location>
        <begin position="9"/>
        <end position="30"/>
    </location>
</feature>
<keyword evidence="3" id="KW-0067">ATP-binding</keyword>
<evidence type="ECO:0000256" key="3">
    <source>
        <dbReference type="ARBA" id="ARBA00022840"/>
    </source>
</evidence>
<dbReference type="InterPro" id="IPR017998">
    <property type="entry name" value="Chaperone_TCP-1"/>
</dbReference>
<dbReference type="Pfam" id="PF00118">
    <property type="entry name" value="Cpn60_TCP1"/>
    <property type="match status" value="1"/>
</dbReference>
<accession>A0A811YAU2</accession>
<dbReference type="Gene3D" id="1.10.560.10">
    <property type="entry name" value="GroEL-like equatorial domain"/>
    <property type="match status" value="2"/>
</dbReference>
<dbReference type="InterPro" id="IPR027413">
    <property type="entry name" value="GROEL-like_equatorial_sf"/>
</dbReference>
<keyword evidence="4" id="KW-0143">Chaperone</keyword>